<dbReference type="RefSeq" id="WP_098194954.1">
    <property type="nucleotide sequence ID" value="NZ_CP023777.1"/>
</dbReference>
<keyword evidence="10" id="KW-1185">Reference proteome</keyword>
<dbReference type="OrthoDB" id="9814548at2"/>
<dbReference type="AlphaFoldDB" id="A0A291QXD7"/>
<evidence type="ECO:0000256" key="1">
    <source>
        <dbReference type="ARBA" id="ARBA00000971"/>
    </source>
</evidence>
<evidence type="ECO:0000256" key="4">
    <source>
        <dbReference type="ARBA" id="ARBA00023235"/>
    </source>
</evidence>
<evidence type="ECO:0000313" key="10">
    <source>
        <dbReference type="Proteomes" id="UP000220133"/>
    </source>
</evidence>
<organism evidence="9 10">
    <name type="scientific">Chitinophaga caeni</name>
    <dbReference type="NCBI Taxonomy" id="2029983"/>
    <lineage>
        <taxon>Bacteria</taxon>
        <taxon>Pseudomonadati</taxon>
        <taxon>Bacteroidota</taxon>
        <taxon>Chitinophagia</taxon>
        <taxon>Chitinophagales</taxon>
        <taxon>Chitinophagaceae</taxon>
        <taxon>Chitinophaga</taxon>
    </lineage>
</organism>
<evidence type="ECO:0000256" key="3">
    <source>
        <dbReference type="ARBA" id="ARBA00023110"/>
    </source>
</evidence>
<comment type="catalytic activity">
    <reaction evidence="1 5 6">
        <text>[protein]-peptidylproline (omega=180) = [protein]-peptidylproline (omega=0)</text>
        <dbReference type="Rhea" id="RHEA:16237"/>
        <dbReference type="Rhea" id="RHEA-COMP:10747"/>
        <dbReference type="Rhea" id="RHEA-COMP:10748"/>
        <dbReference type="ChEBI" id="CHEBI:83833"/>
        <dbReference type="ChEBI" id="CHEBI:83834"/>
        <dbReference type="EC" id="5.2.1.8"/>
    </reaction>
</comment>
<keyword evidence="3 5" id="KW-0697">Rotamase</keyword>
<protein>
    <recommendedName>
        <fullName evidence="6">Peptidyl-prolyl cis-trans isomerase</fullName>
        <ecNumber evidence="6">5.2.1.8</ecNumber>
    </recommendedName>
</protein>
<evidence type="ECO:0000256" key="7">
    <source>
        <dbReference type="SAM" id="SignalP"/>
    </source>
</evidence>
<dbReference type="Proteomes" id="UP000220133">
    <property type="component" value="Chromosome"/>
</dbReference>
<comment type="similarity">
    <text evidence="2 6">Belongs to the FKBP-type PPIase family.</text>
</comment>
<dbReference type="PROSITE" id="PS50059">
    <property type="entry name" value="FKBP_PPIASE"/>
    <property type="match status" value="1"/>
</dbReference>
<feature type="chain" id="PRO_5013058839" description="Peptidyl-prolyl cis-trans isomerase" evidence="7">
    <location>
        <begin position="18"/>
        <end position="282"/>
    </location>
</feature>
<name>A0A291QXD7_9BACT</name>
<dbReference type="EMBL" id="CP023777">
    <property type="protein sequence ID" value="ATL48581.1"/>
    <property type="molecule type" value="Genomic_DNA"/>
</dbReference>
<evidence type="ECO:0000259" key="8">
    <source>
        <dbReference type="PROSITE" id="PS50059"/>
    </source>
</evidence>
<dbReference type="PANTHER" id="PTHR43811:SF19">
    <property type="entry name" value="39 KDA FK506-BINDING NUCLEAR PROTEIN"/>
    <property type="match status" value="1"/>
</dbReference>
<evidence type="ECO:0000313" key="9">
    <source>
        <dbReference type="EMBL" id="ATL48581.1"/>
    </source>
</evidence>
<dbReference type="PROSITE" id="PS51257">
    <property type="entry name" value="PROKAR_LIPOPROTEIN"/>
    <property type="match status" value="1"/>
</dbReference>
<proteinExistence type="inferred from homology"/>
<dbReference type="SUPFAM" id="SSF54534">
    <property type="entry name" value="FKBP-like"/>
    <property type="match status" value="2"/>
</dbReference>
<keyword evidence="4 5" id="KW-0413">Isomerase</keyword>
<dbReference type="KEGG" id="cbae:COR50_16210"/>
<dbReference type="EC" id="5.2.1.8" evidence="6"/>
<dbReference type="InterPro" id="IPR001179">
    <property type="entry name" value="PPIase_FKBP_dom"/>
</dbReference>
<feature type="signal peptide" evidence="7">
    <location>
        <begin position="1"/>
        <end position="17"/>
    </location>
</feature>
<evidence type="ECO:0000256" key="5">
    <source>
        <dbReference type="PROSITE-ProRule" id="PRU00277"/>
    </source>
</evidence>
<sequence length="282" mass="30314">MKKSHLFLAAAAFGVMAASCGQKKGKTSGGFEYTILKAGNGDQLKVGDTALMYVRQTLNDSLLIDSRDQSPNAIPVPIVKSMDKFDLMDGIANLRVGDSACFSVPVDSLPQVPFFAKKGDFINLTFVVDGKYSSATQNEKDAKIIKDYISEKKLNAVELGDGVYAVINEEGSGELPADGDTLSMYYTGKLLDGKIFDTNQDTTFRPGMPLTAFKFKLGEGRVIKGWDVAMAKLKKGAKATILIPSALGYGFRGSQPNIPPNAVLAFDVEVSDIIKSTDTAKK</sequence>
<dbReference type="PANTHER" id="PTHR43811">
    <property type="entry name" value="FKBP-TYPE PEPTIDYL-PROLYL CIS-TRANS ISOMERASE FKPA"/>
    <property type="match status" value="1"/>
</dbReference>
<dbReference type="Pfam" id="PF00254">
    <property type="entry name" value="FKBP_C"/>
    <property type="match status" value="1"/>
</dbReference>
<gene>
    <name evidence="9" type="ORF">COR50_16210</name>
</gene>
<reference evidence="9 10" key="1">
    <citation type="submission" date="2017-10" db="EMBL/GenBank/DDBJ databases">
        <title>Paenichitinophaga pekingensis gen. nov., sp. nov., isolated from activated sludge.</title>
        <authorList>
            <person name="Jin D."/>
            <person name="Kong X."/>
            <person name="Deng Y."/>
            <person name="Bai Z."/>
        </authorList>
    </citation>
    <scope>NUCLEOTIDE SEQUENCE [LARGE SCALE GENOMIC DNA]</scope>
    <source>
        <strain evidence="9 10">13</strain>
    </source>
</reference>
<evidence type="ECO:0000256" key="6">
    <source>
        <dbReference type="RuleBase" id="RU003915"/>
    </source>
</evidence>
<keyword evidence="7" id="KW-0732">Signal</keyword>
<dbReference type="InterPro" id="IPR046357">
    <property type="entry name" value="PPIase_dom_sf"/>
</dbReference>
<evidence type="ECO:0000256" key="2">
    <source>
        <dbReference type="ARBA" id="ARBA00006577"/>
    </source>
</evidence>
<dbReference type="Gene3D" id="3.10.50.40">
    <property type="match status" value="1"/>
</dbReference>
<feature type="domain" description="PPIase FKBP-type" evidence="8">
    <location>
        <begin position="179"/>
        <end position="274"/>
    </location>
</feature>
<dbReference type="GO" id="GO:0003755">
    <property type="term" value="F:peptidyl-prolyl cis-trans isomerase activity"/>
    <property type="evidence" value="ECO:0007669"/>
    <property type="project" value="UniProtKB-UniRule"/>
</dbReference>
<accession>A0A291QXD7</accession>